<dbReference type="GO" id="GO:0005829">
    <property type="term" value="C:cytosol"/>
    <property type="evidence" value="ECO:0007669"/>
    <property type="project" value="TreeGrafter"/>
</dbReference>
<name>A0A2A4X316_9GAMM</name>
<dbReference type="PANTHER" id="PTHR38099">
    <property type="entry name" value="LARGE RIBOSOMAL RNA SUBUNIT ACCUMULATION PROTEIN YCED"/>
    <property type="match status" value="1"/>
</dbReference>
<evidence type="ECO:0000256" key="3">
    <source>
        <dbReference type="ARBA" id="ARBA00015716"/>
    </source>
</evidence>
<dbReference type="Pfam" id="PF02620">
    <property type="entry name" value="YceD"/>
    <property type="match status" value="1"/>
</dbReference>
<dbReference type="PANTHER" id="PTHR38099:SF1">
    <property type="entry name" value="LARGE RIBOSOMAL RNA SUBUNIT ACCUMULATION PROTEIN YCED"/>
    <property type="match status" value="1"/>
</dbReference>
<evidence type="ECO:0000313" key="7">
    <source>
        <dbReference type="Proteomes" id="UP000218767"/>
    </source>
</evidence>
<comment type="caution">
    <text evidence="6">The sequence shown here is derived from an EMBL/GenBank/DDBJ whole genome shotgun (WGS) entry which is preliminary data.</text>
</comment>
<evidence type="ECO:0000256" key="1">
    <source>
        <dbReference type="ARBA" id="ARBA00002868"/>
    </source>
</evidence>
<comment type="similarity">
    <text evidence="2">Belongs to the DUF177 domain family.</text>
</comment>
<dbReference type="Proteomes" id="UP000218767">
    <property type="component" value="Unassembled WGS sequence"/>
</dbReference>
<evidence type="ECO:0000313" key="6">
    <source>
        <dbReference type="EMBL" id="PCI76499.1"/>
    </source>
</evidence>
<dbReference type="GO" id="GO:0042254">
    <property type="term" value="P:ribosome biogenesis"/>
    <property type="evidence" value="ECO:0007669"/>
    <property type="project" value="UniProtKB-KW"/>
</dbReference>
<comment type="function">
    <text evidence="1">Plays a role in synthesis, processing and/or stability of 23S rRNA.</text>
</comment>
<dbReference type="InterPro" id="IPR003772">
    <property type="entry name" value="YceD"/>
</dbReference>
<protein>
    <recommendedName>
        <fullName evidence="3">Large ribosomal RNA subunit accumulation protein YceD</fullName>
    </recommendedName>
    <alternativeName>
        <fullName evidence="5">23S rRNA accumulation protein YceD</fullName>
    </alternativeName>
</protein>
<proteinExistence type="inferred from homology"/>
<dbReference type="EMBL" id="NVUL01000056">
    <property type="protein sequence ID" value="PCI76499.1"/>
    <property type="molecule type" value="Genomic_DNA"/>
</dbReference>
<evidence type="ECO:0000256" key="5">
    <source>
        <dbReference type="ARBA" id="ARBA00031841"/>
    </source>
</evidence>
<keyword evidence="4" id="KW-0690">Ribosome biogenesis</keyword>
<reference evidence="7" key="1">
    <citation type="submission" date="2017-08" db="EMBL/GenBank/DDBJ databases">
        <title>A dynamic microbial community with high functional redundancy inhabits the cold, oxic subseafloor aquifer.</title>
        <authorList>
            <person name="Tully B.J."/>
            <person name="Wheat C.G."/>
            <person name="Glazer B.T."/>
            <person name="Huber J.A."/>
        </authorList>
    </citation>
    <scope>NUCLEOTIDE SEQUENCE [LARGE SCALE GENOMIC DNA]</scope>
</reference>
<evidence type="ECO:0000256" key="4">
    <source>
        <dbReference type="ARBA" id="ARBA00022517"/>
    </source>
</evidence>
<dbReference type="AlphaFoldDB" id="A0A2A4X316"/>
<accession>A0A2A4X316</accession>
<dbReference type="InterPro" id="IPR039255">
    <property type="entry name" value="YceD_bac"/>
</dbReference>
<evidence type="ECO:0000256" key="2">
    <source>
        <dbReference type="ARBA" id="ARBA00010740"/>
    </source>
</evidence>
<sequence length="176" mass="19474">MSDSSIPAYADTRKIFLQEANISGNLDLDRLPRFRKTLANDQGSVSLELKFTLSDAKERLISGSLRAKVNVFCQRCLKPLAIALADDIKLALVRDEEAAQRLDAELDPWICEDHKLDLAELVEEQLILCTPIVSYHESGDCISQKDYVAGEDATESVTSESPFAVLRSLKDSDASN</sequence>
<gene>
    <name evidence="6" type="ORF">COB20_10450</name>
</gene>
<organism evidence="6 7">
    <name type="scientific">SAR86 cluster bacterium</name>
    <dbReference type="NCBI Taxonomy" id="2030880"/>
    <lineage>
        <taxon>Bacteria</taxon>
        <taxon>Pseudomonadati</taxon>
        <taxon>Pseudomonadota</taxon>
        <taxon>Gammaproteobacteria</taxon>
        <taxon>SAR86 cluster</taxon>
    </lineage>
</organism>